<keyword evidence="4" id="KW-1185">Reference proteome</keyword>
<sequence length="136" mass="13146">MTDQTSSPRRPALTGSILVTGASGTVGRAVVDALAAAGETVVAGIRDPRAWIAEGARRASGTAAGRQPAGHGTARPGTARPGTAGSGTERLGTAHPGGKPLRAPNQKPVRNPAHKPGGLPASSAPGRTVGGPGAGA</sequence>
<accession>A0A4R8W1F7</accession>
<name>A0A4R8W1F7_9MICO</name>
<dbReference type="InterPro" id="IPR001509">
    <property type="entry name" value="Epimerase_deHydtase"/>
</dbReference>
<gene>
    <name evidence="3" type="ORF">E3O42_16480</name>
</gene>
<dbReference type="SUPFAM" id="SSF51735">
    <property type="entry name" value="NAD(P)-binding Rossmann-fold domains"/>
    <property type="match status" value="1"/>
</dbReference>
<organism evidence="3 4">
    <name type="scientific">Cryobacterium adonitolivorans</name>
    <dbReference type="NCBI Taxonomy" id="1259189"/>
    <lineage>
        <taxon>Bacteria</taxon>
        <taxon>Bacillati</taxon>
        <taxon>Actinomycetota</taxon>
        <taxon>Actinomycetes</taxon>
        <taxon>Micrococcales</taxon>
        <taxon>Microbacteriaceae</taxon>
        <taxon>Cryobacterium</taxon>
    </lineage>
</organism>
<evidence type="ECO:0000259" key="2">
    <source>
        <dbReference type="Pfam" id="PF01370"/>
    </source>
</evidence>
<evidence type="ECO:0000313" key="4">
    <source>
        <dbReference type="Proteomes" id="UP000297907"/>
    </source>
</evidence>
<comment type="caution">
    <text evidence="3">The sequence shown here is derived from an EMBL/GenBank/DDBJ whole genome shotgun (WGS) entry which is preliminary data.</text>
</comment>
<dbReference type="RefSeq" id="WP_166788028.1">
    <property type="nucleotide sequence ID" value="NZ_SOFL01000055.1"/>
</dbReference>
<dbReference type="Proteomes" id="UP000297907">
    <property type="component" value="Unassembled WGS sequence"/>
</dbReference>
<evidence type="ECO:0000256" key="1">
    <source>
        <dbReference type="SAM" id="MobiDB-lite"/>
    </source>
</evidence>
<feature type="region of interest" description="Disordered" evidence="1">
    <location>
        <begin position="56"/>
        <end position="136"/>
    </location>
</feature>
<dbReference type="EMBL" id="SOFL01000055">
    <property type="protein sequence ID" value="TFB97038.1"/>
    <property type="molecule type" value="Genomic_DNA"/>
</dbReference>
<dbReference type="InterPro" id="IPR036291">
    <property type="entry name" value="NAD(P)-bd_dom_sf"/>
</dbReference>
<feature type="non-terminal residue" evidence="3">
    <location>
        <position position="136"/>
    </location>
</feature>
<proteinExistence type="predicted"/>
<protein>
    <recommendedName>
        <fullName evidence="2">NAD-dependent epimerase/dehydratase domain-containing protein</fullName>
    </recommendedName>
</protein>
<dbReference type="AlphaFoldDB" id="A0A4R8W1F7"/>
<dbReference type="Gene3D" id="3.40.50.720">
    <property type="entry name" value="NAD(P)-binding Rossmann-like Domain"/>
    <property type="match status" value="1"/>
</dbReference>
<feature type="domain" description="NAD-dependent epimerase/dehydratase" evidence="2">
    <location>
        <begin position="17"/>
        <end position="48"/>
    </location>
</feature>
<dbReference type="Pfam" id="PF01370">
    <property type="entry name" value="Epimerase"/>
    <property type="match status" value="1"/>
</dbReference>
<evidence type="ECO:0000313" key="3">
    <source>
        <dbReference type="EMBL" id="TFB97038.1"/>
    </source>
</evidence>
<reference evidence="3 4" key="1">
    <citation type="submission" date="2019-03" db="EMBL/GenBank/DDBJ databases">
        <title>Genomics of glacier-inhabiting Cryobacterium strains.</title>
        <authorList>
            <person name="Liu Q."/>
            <person name="Xin Y.-H."/>
        </authorList>
    </citation>
    <scope>NUCLEOTIDE SEQUENCE [LARGE SCALE GENOMIC DNA]</scope>
    <source>
        <strain evidence="3 4">RHLS22-1</strain>
    </source>
</reference>